<evidence type="ECO:0000256" key="6">
    <source>
        <dbReference type="ARBA" id="ARBA00022989"/>
    </source>
</evidence>
<evidence type="ECO:0000256" key="7">
    <source>
        <dbReference type="ARBA" id="ARBA00023136"/>
    </source>
</evidence>
<keyword evidence="6 8" id="KW-1133">Transmembrane helix</keyword>
<evidence type="ECO:0000313" key="9">
    <source>
        <dbReference type="EMBL" id="MFC6641049.1"/>
    </source>
</evidence>
<dbReference type="RefSeq" id="WP_132444889.1">
    <property type="nucleotide sequence ID" value="NZ_JBHSWA010000001.1"/>
</dbReference>
<feature type="transmembrane region" description="Helical" evidence="8">
    <location>
        <begin position="88"/>
        <end position="109"/>
    </location>
</feature>
<feature type="transmembrane region" description="Helical" evidence="8">
    <location>
        <begin position="115"/>
        <end position="134"/>
    </location>
</feature>
<accession>A0ABW1YVL6</accession>
<proteinExistence type="inferred from homology"/>
<feature type="transmembrane region" description="Helical" evidence="8">
    <location>
        <begin position="58"/>
        <end position="76"/>
    </location>
</feature>
<evidence type="ECO:0000256" key="3">
    <source>
        <dbReference type="ARBA" id="ARBA00022448"/>
    </source>
</evidence>
<comment type="similarity">
    <text evidence="2">Belongs to the AmiS/UreI family.</text>
</comment>
<dbReference type="Proteomes" id="UP001596403">
    <property type="component" value="Unassembled WGS sequence"/>
</dbReference>
<dbReference type="EMBL" id="JBHSWA010000001">
    <property type="protein sequence ID" value="MFC6641049.1"/>
    <property type="molecule type" value="Genomic_DNA"/>
</dbReference>
<sequence>MFLPISLLFVGAVLVLNGLWMSGRISDREIVVINFATAAITATVAAVSLVRATTGDEIRSVALTLLFSATYLWVAVNRLNGADGRGLGWFSLFVSLSVLPQAFLALASAAKFIDIWLGICWLIWSGLWFMYFVTLTLKKPVQDQTAVATLLSGVLTAWLPALFLMYGA</sequence>
<feature type="transmembrane region" description="Helical" evidence="8">
    <location>
        <begin position="6"/>
        <end position="23"/>
    </location>
</feature>
<keyword evidence="3" id="KW-0813">Transport</keyword>
<dbReference type="Pfam" id="PF02293">
    <property type="entry name" value="AmiS_UreI"/>
    <property type="match status" value="1"/>
</dbReference>
<keyword evidence="4" id="KW-1003">Cell membrane</keyword>
<organism evidence="9 10">
    <name type="scientific">Sulfitobacter profundi</name>
    <dbReference type="NCBI Taxonomy" id="2679961"/>
    <lineage>
        <taxon>Bacteria</taxon>
        <taxon>Pseudomonadati</taxon>
        <taxon>Pseudomonadota</taxon>
        <taxon>Alphaproteobacteria</taxon>
        <taxon>Rhodobacterales</taxon>
        <taxon>Roseobacteraceae</taxon>
        <taxon>Sulfitobacter</taxon>
    </lineage>
</organism>
<evidence type="ECO:0000256" key="1">
    <source>
        <dbReference type="ARBA" id="ARBA00004651"/>
    </source>
</evidence>
<feature type="transmembrane region" description="Helical" evidence="8">
    <location>
        <begin position="146"/>
        <end position="166"/>
    </location>
</feature>
<dbReference type="InterPro" id="IPR003211">
    <property type="entry name" value="AmiSUreI_transpt"/>
</dbReference>
<evidence type="ECO:0000256" key="8">
    <source>
        <dbReference type="SAM" id="Phobius"/>
    </source>
</evidence>
<reference evidence="10" key="1">
    <citation type="journal article" date="2019" name="Int. J. Syst. Evol. Microbiol.">
        <title>The Global Catalogue of Microorganisms (GCM) 10K type strain sequencing project: providing services to taxonomists for standard genome sequencing and annotation.</title>
        <authorList>
            <consortium name="The Broad Institute Genomics Platform"/>
            <consortium name="The Broad Institute Genome Sequencing Center for Infectious Disease"/>
            <person name="Wu L."/>
            <person name="Ma J."/>
        </authorList>
    </citation>
    <scope>NUCLEOTIDE SEQUENCE [LARGE SCALE GENOMIC DNA]</scope>
    <source>
        <strain evidence="10">NBRC 111368</strain>
    </source>
</reference>
<evidence type="ECO:0000256" key="5">
    <source>
        <dbReference type="ARBA" id="ARBA00022692"/>
    </source>
</evidence>
<name>A0ABW1YVL6_9RHOB</name>
<evidence type="ECO:0000256" key="4">
    <source>
        <dbReference type="ARBA" id="ARBA00022475"/>
    </source>
</evidence>
<dbReference type="Gene3D" id="1.25.40.600">
    <property type="match status" value="1"/>
</dbReference>
<comment type="caution">
    <text evidence="9">The sequence shown here is derived from an EMBL/GenBank/DDBJ whole genome shotgun (WGS) entry which is preliminary data.</text>
</comment>
<gene>
    <name evidence="9" type="ORF">ACFQAU_04120</name>
</gene>
<comment type="subcellular location">
    <subcellularLocation>
        <location evidence="1">Cell membrane</location>
        <topology evidence="1">Multi-pass membrane protein</topology>
    </subcellularLocation>
</comment>
<feature type="transmembrane region" description="Helical" evidence="8">
    <location>
        <begin position="30"/>
        <end position="52"/>
    </location>
</feature>
<dbReference type="InterPro" id="IPR038523">
    <property type="entry name" value="AmiSUreI_transpt_sf"/>
</dbReference>
<evidence type="ECO:0000313" key="10">
    <source>
        <dbReference type="Proteomes" id="UP001596403"/>
    </source>
</evidence>
<keyword evidence="5 8" id="KW-0812">Transmembrane</keyword>
<protein>
    <submittedName>
        <fullName evidence="9">AmiS/UreI family transporter</fullName>
    </submittedName>
</protein>
<evidence type="ECO:0000256" key="2">
    <source>
        <dbReference type="ARBA" id="ARBA00010068"/>
    </source>
</evidence>
<keyword evidence="10" id="KW-1185">Reference proteome</keyword>
<keyword evidence="7 8" id="KW-0472">Membrane</keyword>